<dbReference type="GO" id="GO:0003729">
    <property type="term" value="F:mRNA binding"/>
    <property type="evidence" value="ECO:0007669"/>
    <property type="project" value="InterPro"/>
</dbReference>
<protein>
    <submittedName>
        <fullName evidence="2">Spliceosome subunit</fullName>
    </submittedName>
</protein>
<dbReference type="AlphaFoldDB" id="L7JUS2"/>
<comment type="similarity">
    <text evidence="1">Belongs to the Luc7 family.</text>
</comment>
<sequence length="230" mass="26541">MTDRARELLDRLLGPTRDLTEEEVENLRDTDNCIFLLAGFCPFKALEHTRMDIGQCPYSEHKEVPAKYMAPDKLKLYETELLGLLEMVAGLFENRRKKAGIKEQHVNLLAPNLEEKVKMIVSRAKEGKMDESLELAEKLEAEHVISQPGNDGVNKTHFCEVCAATISNVVDSKEYKVHINGRLHQACVRMRTFLAHLLLKYKFKDATFLTNKKRQQLSKLERINYKKRIL</sequence>
<evidence type="ECO:0000313" key="3">
    <source>
        <dbReference type="Proteomes" id="UP000011185"/>
    </source>
</evidence>
<gene>
    <name evidence="2" type="ORF">THOM_2263</name>
</gene>
<evidence type="ECO:0000256" key="1">
    <source>
        <dbReference type="ARBA" id="ARBA00005655"/>
    </source>
</evidence>
<dbReference type="VEuPathDB" id="MicrosporidiaDB:THOM_2263"/>
<keyword evidence="3" id="KW-1185">Reference proteome</keyword>
<evidence type="ECO:0000313" key="2">
    <source>
        <dbReference type="EMBL" id="ELQ74786.1"/>
    </source>
</evidence>
<dbReference type="FunCoup" id="L7JUS2">
    <property type="interactions" value="136"/>
</dbReference>
<accession>L7JUS2</accession>
<reference evidence="2 3" key="1">
    <citation type="journal article" date="2012" name="PLoS Pathog.">
        <title>The genome of the obligate intracellular parasite Trachipleistophora hominis: new insights into microsporidian genome dynamics and reductive evolution.</title>
        <authorList>
            <person name="Heinz E."/>
            <person name="Williams T.A."/>
            <person name="Nakjang S."/>
            <person name="Noel C.J."/>
            <person name="Swan D.C."/>
            <person name="Goldberg A.V."/>
            <person name="Harris S.R."/>
            <person name="Weinmaier T."/>
            <person name="Markert S."/>
            <person name="Becher D."/>
            <person name="Bernhardt J."/>
            <person name="Dagan T."/>
            <person name="Hacker C."/>
            <person name="Lucocq J.M."/>
            <person name="Schweder T."/>
            <person name="Rattei T."/>
            <person name="Hall N."/>
            <person name="Hirt R.P."/>
            <person name="Embley T.M."/>
        </authorList>
    </citation>
    <scope>NUCLEOTIDE SEQUENCE [LARGE SCALE GENOMIC DNA]</scope>
</reference>
<dbReference type="GO" id="GO:0005685">
    <property type="term" value="C:U1 snRNP"/>
    <property type="evidence" value="ECO:0007669"/>
    <property type="project" value="InterPro"/>
</dbReference>
<dbReference type="InParanoid" id="L7JUS2"/>
<dbReference type="PANTHER" id="PTHR12375">
    <property type="entry name" value="RNA-BINDING PROTEIN LUC7-RELATED"/>
    <property type="match status" value="1"/>
</dbReference>
<dbReference type="OMA" id="FCPFKAL"/>
<proteinExistence type="inferred from homology"/>
<dbReference type="InterPro" id="IPR004882">
    <property type="entry name" value="Luc7-rel"/>
</dbReference>
<organism evidence="2 3">
    <name type="scientific">Trachipleistophora hominis</name>
    <name type="common">Microsporidian parasite</name>
    <dbReference type="NCBI Taxonomy" id="72359"/>
    <lineage>
        <taxon>Eukaryota</taxon>
        <taxon>Fungi</taxon>
        <taxon>Fungi incertae sedis</taxon>
        <taxon>Microsporidia</taxon>
        <taxon>Pleistophoridae</taxon>
        <taxon>Trachipleistophora</taxon>
    </lineage>
</organism>
<dbReference type="Proteomes" id="UP000011185">
    <property type="component" value="Unassembled WGS sequence"/>
</dbReference>
<dbReference type="GO" id="GO:0006376">
    <property type="term" value="P:mRNA splice site recognition"/>
    <property type="evidence" value="ECO:0007669"/>
    <property type="project" value="InterPro"/>
</dbReference>
<dbReference type="HOGENOM" id="CLU_030397_0_0_1"/>
<name>L7JUS2_TRAHO</name>
<dbReference type="Pfam" id="PF03194">
    <property type="entry name" value="LUC7"/>
    <property type="match status" value="1"/>
</dbReference>
<dbReference type="EMBL" id="JH994023">
    <property type="protein sequence ID" value="ELQ74786.1"/>
    <property type="molecule type" value="Genomic_DNA"/>
</dbReference>
<dbReference type="OrthoDB" id="153872at2759"/>
<dbReference type="STRING" id="72359.L7JUS2"/>